<dbReference type="Proteomes" id="UP001205843">
    <property type="component" value="Unassembled WGS sequence"/>
</dbReference>
<gene>
    <name evidence="1" type="ORF">J2T57_003999</name>
</gene>
<sequence length="154" mass="17251">MRVIREIELSPVQSVRPGGPPRSEVRLFGLDTGPVVSGAELDAAIDIGNGECLLFLTDDIPHEDVLNIHLITADGRRLDSAAIGYPYATEAFSLLEIEPPNRVHFRFMGETQWTVEILPRRELRLPLISEPRGVWRGARMFRRFRVDGAPCHGP</sequence>
<reference evidence="1" key="1">
    <citation type="submission" date="2022-03" db="EMBL/GenBank/DDBJ databases">
        <title>Genomic Encyclopedia of Type Strains, Phase III (KMG-III): the genomes of soil and plant-associated and newly described type strains.</title>
        <authorList>
            <person name="Whitman W."/>
        </authorList>
    </citation>
    <scope>NUCLEOTIDE SEQUENCE</scope>
    <source>
        <strain evidence="1">ANL 6-2</strain>
    </source>
</reference>
<proteinExistence type="predicted"/>
<dbReference type="EMBL" id="JALJXV010000011">
    <property type="protein sequence ID" value="MCP1676826.1"/>
    <property type="molecule type" value="Genomic_DNA"/>
</dbReference>
<evidence type="ECO:0000313" key="1">
    <source>
        <dbReference type="EMBL" id="MCP1676826.1"/>
    </source>
</evidence>
<comment type="caution">
    <text evidence="1">The sequence shown here is derived from an EMBL/GenBank/DDBJ whole genome shotgun (WGS) entry which is preliminary data.</text>
</comment>
<name>A0AAE3G8Q8_9GAMM</name>
<accession>A0AAE3G8Q8</accession>
<evidence type="ECO:0000313" key="2">
    <source>
        <dbReference type="Proteomes" id="UP001205843"/>
    </source>
</evidence>
<organism evidence="1 2">
    <name type="scientific">Natronocella acetinitrilica</name>
    <dbReference type="NCBI Taxonomy" id="414046"/>
    <lineage>
        <taxon>Bacteria</taxon>
        <taxon>Pseudomonadati</taxon>
        <taxon>Pseudomonadota</taxon>
        <taxon>Gammaproteobacteria</taxon>
        <taxon>Chromatiales</taxon>
        <taxon>Ectothiorhodospiraceae</taxon>
        <taxon>Natronocella</taxon>
    </lineage>
</organism>
<protein>
    <submittedName>
        <fullName evidence="1">Uncharacterized protein</fullName>
    </submittedName>
</protein>
<keyword evidence="2" id="KW-1185">Reference proteome</keyword>
<dbReference type="AlphaFoldDB" id="A0AAE3G8Q8"/>